<keyword evidence="2" id="KW-0472">Membrane</keyword>
<feature type="transmembrane region" description="Helical" evidence="2">
    <location>
        <begin position="30"/>
        <end position="48"/>
    </location>
</feature>
<name>A0ABN4UXI5_9BACT</name>
<dbReference type="Proteomes" id="UP000185490">
    <property type="component" value="Chromosome"/>
</dbReference>
<dbReference type="EMBL" id="CP007389">
    <property type="protein sequence ID" value="APT74217.1"/>
    <property type="molecule type" value="Genomic_DNA"/>
</dbReference>
<keyword evidence="2" id="KW-0812">Transmembrane</keyword>
<protein>
    <submittedName>
        <fullName evidence="3">Uncharacterized protein</fullName>
    </submittedName>
</protein>
<evidence type="ECO:0000256" key="2">
    <source>
        <dbReference type="SAM" id="Phobius"/>
    </source>
</evidence>
<keyword evidence="2" id="KW-1133">Transmembrane helix</keyword>
<proteinExistence type="predicted"/>
<reference evidence="3 4" key="1">
    <citation type="submission" date="2014-02" db="EMBL/GenBank/DDBJ databases">
        <title>Diversity of Thermotogales isolates from hydrothermal vents.</title>
        <authorList>
            <person name="Haverkamp T.H.A."/>
            <person name="Lossouarn J."/>
            <person name="Geslin C."/>
            <person name="Nesbo C.L."/>
        </authorList>
    </citation>
    <scope>NUCLEOTIDE SEQUENCE [LARGE SCALE GENOMIC DNA]</scope>
    <source>
        <strain evidence="3 4">431</strain>
    </source>
</reference>
<accession>A0ABN4UXI5</accession>
<sequence length="383" mass="45311">MKNNNEEYRKKIEEKEKKLKEEIQNYRRRSVYILFVNIIVVLVIFFLFKNINVSSKNLVDGFQIVIKHKQEFYSDEYIDAKVYLINTRNGERSFVINNFRFKIVDENNVPVYNFYYDSTVNSRVGKLSSVLVFDLRRETAVKTLKKGIYNIIVELNLNGNKINVEDTFEIKEEVLKELKIDPFYLVEEEIYPQLMFENKTSTSVILNINSIEWNFNDKMFKDVLSENYKLFSGEKLFLESSKPFIIDKAGIYNVKCNVYYNNRLETISKEIVVIDKPEKNLEGLSLRIYSNEYLKVNSPINFIFEVSNLENREKYLVIDKVNILIPEQNYSYETRNVKVLLNKYGAINLVELPLTFREKGKYTIIFRIVSGKEISKVLTINIE</sequence>
<gene>
    <name evidence="3" type="ORF">BW47_06790</name>
</gene>
<evidence type="ECO:0000256" key="1">
    <source>
        <dbReference type="SAM" id="Coils"/>
    </source>
</evidence>
<evidence type="ECO:0000313" key="3">
    <source>
        <dbReference type="EMBL" id="APT74217.1"/>
    </source>
</evidence>
<organism evidence="3 4">
    <name type="scientific">Thermosipho melanesiensis</name>
    <dbReference type="NCBI Taxonomy" id="46541"/>
    <lineage>
        <taxon>Bacteria</taxon>
        <taxon>Thermotogati</taxon>
        <taxon>Thermotogota</taxon>
        <taxon>Thermotogae</taxon>
        <taxon>Thermotogales</taxon>
        <taxon>Fervidobacteriaceae</taxon>
        <taxon>Thermosipho</taxon>
    </lineage>
</organism>
<keyword evidence="1" id="KW-0175">Coiled coil</keyword>
<dbReference type="RefSeq" id="WP_012057485.1">
    <property type="nucleotide sequence ID" value="NZ_CP007389.1"/>
</dbReference>
<evidence type="ECO:0000313" key="4">
    <source>
        <dbReference type="Proteomes" id="UP000185490"/>
    </source>
</evidence>
<feature type="coiled-coil region" evidence="1">
    <location>
        <begin position="1"/>
        <end position="29"/>
    </location>
</feature>
<keyword evidence="4" id="KW-1185">Reference proteome</keyword>